<evidence type="ECO:0000256" key="5">
    <source>
        <dbReference type="PROSITE-ProRule" id="PRU00205"/>
    </source>
</evidence>
<dbReference type="FunCoup" id="A0A6P8YQI7">
    <property type="interactions" value="928"/>
</dbReference>
<feature type="transmembrane region" description="Helical" evidence="7">
    <location>
        <begin position="58"/>
        <end position="77"/>
    </location>
</feature>
<dbReference type="Pfam" id="PF03798">
    <property type="entry name" value="TRAM_LAG1_CLN8"/>
    <property type="match status" value="1"/>
</dbReference>
<name>A0A6P8YQI7_THRPL</name>
<dbReference type="GO" id="GO:0016020">
    <property type="term" value="C:membrane"/>
    <property type="evidence" value="ECO:0007669"/>
    <property type="project" value="UniProtKB-SubCell"/>
</dbReference>
<dbReference type="AlphaFoldDB" id="A0A6P8YQI7"/>
<feature type="transmembrane region" description="Helical" evidence="7">
    <location>
        <begin position="108"/>
        <end position="127"/>
    </location>
</feature>
<feature type="transmembrane region" description="Helical" evidence="7">
    <location>
        <begin position="302"/>
        <end position="327"/>
    </location>
</feature>
<dbReference type="Proteomes" id="UP000515158">
    <property type="component" value="Unplaced"/>
</dbReference>
<accession>A0A6P8YQI7</accession>
<dbReference type="InterPro" id="IPR050846">
    <property type="entry name" value="TLCD"/>
</dbReference>
<evidence type="ECO:0000256" key="6">
    <source>
        <dbReference type="SAM" id="MobiDB-lite"/>
    </source>
</evidence>
<organism evidence="10">
    <name type="scientific">Thrips palmi</name>
    <name type="common">Melon thrips</name>
    <dbReference type="NCBI Taxonomy" id="161013"/>
    <lineage>
        <taxon>Eukaryota</taxon>
        <taxon>Metazoa</taxon>
        <taxon>Ecdysozoa</taxon>
        <taxon>Arthropoda</taxon>
        <taxon>Hexapoda</taxon>
        <taxon>Insecta</taxon>
        <taxon>Pterygota</taxon>
        <taxon>Neoptera</taxon>
        <taxon>Paraneoptera</taxon>
        <taxon>Thysanoptera</taxon>
        <taxon>Terebrantia</taxon>
        <taxon>Thripoidea</taxon>
        <taxon>Thripidae</taxon>
        <taxon>Thrips</taxon>
    </lineage>
</organism>
<comment type="subcellular location">
    <subcellularLocation>
        <location evidence="1">Membrane</location>
        <topology evidence="1">Multi-pass membrane protein</topology>
    </subcellularLocation>
</comment>
<dbReference type="GO" id="GO:0005783">
    <property type="term" value="C:endoplasmic reticulum"/>
    <property type="evidence" value="ECO:0007669"/>
    <property type="project" value="TreeGrafter"/>
</dbReference>
<evidence type="ECO:0000259" key="8">
    <source>
        <dbReference type="PROSITE" id="PS50922"/>
    </source>
</evidence>
<feature type="transmembrane region" description="Helical" evidence="7">
    <location>
        <begin position="256"/>
        <end position="282"/>
    </location>
</feature>
<dbReference type="InterPro" id="IPR006634">
    <property type="entry name" value="TLC-dom"/>
</dbReference>
<evidence type="ECO:0000256" key="2">
    <source>
        <dbReference type="ARBA" id="ARBA00022692"/>
    </source>
</evidence>
<dbReference type="PANTHER" id="PTHR13439">
    <property type="entry name" value="CT120 PROTEIN"/>
    <property type="match status" value="1"/>
</dbReference>
<keyword evidence="3 7" id="KW-1133">Transmembrane helix</keyword>
<dbReference type="PROSITE" id="PS50922">
    <property type="entry name" value="TLC"/>
    <property type="match status" value="1"/>
</dbReference>
<protein>
    <submittedName>
        <fullName evidence="10">TLC domain-containing protein 3A</fullName>
    </submittedName>
</protein>
<keyword evidence="4 5" id="KW-0472">Membrane</keyword>
<feature type="compositionally biased region" description="Polar residues" evidence="6">
    <location>
        <begin position="345"/>
        <end position="354"/>
    </location>
</feature>
<feature type="region of interest" description="Disordered" evidence="6">
    <location>
        <begin position="334"/>
        <end position="354"/>
    </location>
</feature>
<feature type="compositionally biased region" description="Low complexity" evidence="6">
    <location>
        <begin position="334"/>
        <end position="344"/>
    </location>
</feature>
<keyword evidence="9" id="KW-1185">Reference proteome</keyword>
<evidence type="ECO:0000256" key="3">
    <source>
        <dbReference type="ARBA" id="ARBA00022989"/>
    </source>
</evidence>
<dbReference type="SMART" id="SM00724">
    <property type="entry name" value="TLC"/>
    <property type="match status" value="1"/>
</dbReference>
<evidence type="ECO:0000313" key="10">
    <source>
        <dbReference type="RefSeq" id="XP_034236352.1"/>
    </source>
</evidence>
<reference evidence="10" key="1">
    <citation type="submission" date="2025-08" db="UniProtKB">
        <authorList>
            <consortium name="RefSeq"/>
        </authorList>
    </citation>
    <scope>IDENTIFICATION</scope>
    <source>
        <tissue evidence="10">Total insect</tissue>
    </source>
</reference>
<feature type="transmembrane region" description="Helical" evidence="7">
    <location>
        <begin position="26"/>
        <end position="46"/>
    </location>
</feature>
<evidence type="ECO:0000256" key="7">
    <source>
        <dbReference type="SAM" id="Phobius"/>
    </source>
</evidence>
<sequence>MDNSTLSRTSGSEKKMDQKLQCNNCALYLLLASVVGSMSIAGVSLLPLHPSDHIPIALGAWLSALGLVFFVSLFGLINHVGLKTKLGHLCRKKYQLTIGDVLDISNKIVSAVQAVLSCFTGVVVCAWSCTRNFLRSNHFMSEAYAWFGAAYFFYDIWSMYKVYVCTAVNGAINGSVVKEKQKSRLRKIADYLVTQPLIILHHIFIGSFGFLLIVYLRGGLGDCVFGFVYLMELSTPFVSIRGILSKLKMKASSLYVVNGLTMLFTFFLCRLAMFPYVMYMYSEFINQSIWEAVQSLPTGCKVSMAILTLPQFYWFSLMTKGAVSIFAKKKVASPISSKKPSCSPLTSGASDVRQ</sequence>
<evidence type="ECO:0000256" key="4">
    <source>
        <dbReference type="ARBA" id="ARBA00023136"/>
    </source>
</evidence>
<dbReference type="RefSeq" id="XP_034236352.1">
    <property type="nucleotide sequence ID" value="XM_034380461.1"/>
</dbReference>
<gene>
    <name evidence="10" type="primary">LOC117642370</name>
</gene>
<keyword evidence="2 5" id="KW-0812">Transmembrane</keyword>
<dbReference type="GeneID" id="117642370"/>
<dbReference type="PANTHER" id="PTHR13439:SF66">
    <property type="entry name" value="BCDNA.GH12326"/>
    <property type="match status" value="1"/>
</dbReference>
<evidence type="ECO:0000313" key="9">
    <source>
        <dbReference type="Proteomes" id="UP000515158"/>
    </source>
</evidence>
<feature type="domain" description="TLC" evidence="8">
    <location>
        <begin position="99"/>
        <end position="327"/>
    </location>
</feature>
<feature type="transmembrane region" description="Helical" evidence="7">
    <location>
        <begin position="198"/>
        <end position="218"/>
    </location>
</feature>
<dbReference type="KEGG" id="tpal:117642370"/>
<proteinExistence type="predicted"/>
<dbReference type="GO" id="GO:0055088">
    <property type="term" value="P:lipid homeostasis"/>
    <property type="evidence" value="ECO:0007669"/>
    <property type="project" value="TreeGrafter"/>
</dbReference>
<evidence type="ECO:0000256" key="1">
    <source>
        <dbReference type="ARBA" id="ARBA00004141"/>
    </source>
</evidence>
<dbReference type="OrthoDB" id="10266980at2759"/>
<feature type="transmembrane region" description="Helical" evidence="7">
    <location>
        <begin position="224"/>
        <end position="244"/>
    </location>
</feature>
<feature type="transmembrane region" description="Helical" evidence="7">
    <location>
        <begin position="160"/>
        <end position="177"/>
    </location>
</feature>
<dbReference type="InParanoid" id="A0A6P8YQI7"/>